<feature type="transmembrane region" description="Helical" evidence="1">
    <location>
        <begin position="139"/>
        <end position="160"/>
    </location>
</feature>
<accession>A0A183CWG3</accession>
<evidence type="ECO:0000313" key="2">
    <source>
        <dbReference type="EMBL" id="VDK28763.1"/>
    </source>
</evidence>
<reference evidence="4" key="1">
    <citation type="submission" date="2016-06" db="UniProtKB">
        <authorList>
            <consortium name="WormBaseParasite"/>
        </authorList>
    </citation>
    <scope>IDENTIFICATION</scope>
</reference>
<dbReference type="EMBL" id="UYRT01000815">
    <property type="protein sequence ID" value="VDK28763.1"/>
    <property type="molecule type" value="Genomic_DNA"/>
</dbReference>
<evidence type="ECO:0000313" key="4">
    <source>
        <dbReference type="WBParaSite" id="GPUH_0000080401-mRNA-1"/>
    </source>
</evidence>
<keyword evidence="1" id="KW-0472">Membrane</keyword>
<sequence>MSEVQLSVYYNMQPTVLLGWGEQSDKKHVSDWLIDSVTMNVSYFTGGKYRSERPTEAEQLDVSWSILYTWLTLHRNAFCFSLAILLPALISYMFIIFSFLLPSPNSSIYVLLANLFFLGTFLEDLTVMIPPAIGRLPKIVWFTAISLVLTSVAVFMQLWLRYLLKRQDAVSRWYQYLLNLNRIIPFRWRIRAFGAPADGPDSEQQTATGYRPFF</sequence>
<dbReference type="AlphaFoldDB" id="A0A183CWG3"/>
<protein>
    <submittedName>
        <fullName evidence="4">Neur_chan_LBD domain-containing protein</fullName>
    </submittedName>
</protein>
<feature type="transmembrane region" description="Helical" evidence="1">
    <location>
        <begin position="107"/>
        <end position="127"/>
    </location>
</feature>
<gene>
    <name evidence="2" type="ORF">GPUH_LOCUS804</name>
</gene>
<name>A0A183CWG3_9BILA</name>
<keyword evidence="1" id="KW-1133">Transmembrane helix</keyword>
<evidence type="ECO:0000313" key="3">
    <source>
        <dbReference type="Proteomes" id="UP000271098"/>
    </source>
</evidence>
<reference evidence="2 3" key="2">
    <citation type="submission" date="2018-11" db="EMBL/GenBank/DDBJ databases">
        <authorList>
            <consortium name="Pathogen Informatics"/>
        </authorList>
    </citation>
    <scope>NUCLEOTIDE SEQUENCE [LARGE SCALE GENOMIC DNA]</scope>
</reference>
<dbReference type="Proteomes" id="UP000271098">
    <property type="component" value="Unassembled WGS sequence"/>
</dbReference>
<organism evidence="4">
    <name type="scientific">Gongylonema pulchrum</name>
    <dbReference type="NCBI Taxonomy" id="637853"/>
    <lineage>
        <taxon>Eukaryota</taxon>
        <taxon>Metazoa</taxon>
        <taxon>Ecdysozoa</taxon>
        <taxon>Nematoda</taxon>
        <taxon>Chromadorea</taxon>
        <taxon>Rhabditida</taxon>
        <taxon>Spirurina</taxon>
        <taxon>Spiruromorpha</taxon>
        <taxon>Spiruroidea</taxon>
        <taxon>Gongylonematidae</taxon>
        <taxon>Gongylonema</taxon>
    </lineage>
</organism>
<proteinExistence type="predicted"/>
<keyword evidence="1" id="KW-0812">Transmembrane</keyword>
<dbReference type="WBParaSite" id="GPUH_0000080401-mRNA-1">
    <property type="protein sequence ID" value="GPUH_0000080401-mRNA-1"/>
    <property type="gene ID" value="GPUH_0000080401"/>
</dbReference>
<feature type="transmembrane region" description="Helical" evidence="1">
    <location>
        <begin position="77"/>
        <end position="101"/>
    </location>
</feature>
<keyword evidence="3" id="KW-1185">Reference proteome</keyword>
<evidence type="ECO:0000256" key="1">
    <source>
        <dbReference type="SAM" id="Phobius"/>
    </source>
</evidence>
<dbReference type="OrthoDB" id="5847564at2759"/>